<reference evidence="1 2" key="1">
    <citation type="submission" date="2020-09" db="EMBL/GenBank/DDBJ databases">
        <title>Actinomycete isolated from the Camponotus japonicus Mayr.</title>
        <authorList>
            <person name="Gong X."/>
        </authorList>
    </citation>
    <scope>NUCLEOTIDE SEQUENCE [LARGE SCALE GENOMIC DNA]</scope>
    <source>
        <strain evidence="1 2">2C-HV3</strain>
    </source>
</reference>
<gene>
    <name evidence="1" type="ORF">IEQ31_28425</name>
</gene>
<evidence type="ECO:0008006" key="3">
    <source>
        <dbReference type="Google" id="ProtNLM"/>
    </source>
</evidence>
<organism evidence="1 2">
    <name type="scientific">Microbispora bryophytorum subsp. camponoti</name>
    <dbReference type="NCBI Taxonomy" id="1677852"/>
    <lineage>
        <taxon>Bacteria</taxon>
        <taxon>Bacillati</taxon>
        <taxon>Actinomycetota</taxon>
        <taxon>Actinomycetes</taxon>
        <taxon>Streptosporangiales</taxon>
        <taxon>Streptosporangiaceae</taxon>
        <taxon>Microbispora</taxon>
    </lineage>
</organism>
<evidence type="ECO:0000313" key="1">
    <source>
        <dbReference type="EMBL" id="MBD3147089.1"/>
    </source>
</evidence>
<proteinExistence type="predicted"/>
<protein>
    <recommendedName>
        <fullName evidence="3">DUF2750 domain-containing protein</fullName>
    </recommendedName>
</protein>
<dbReference type="RefSeq" id="WP_191054327.1">
    <property type="nucleotide sequence ID" value="NZ_JACXRZ010000026.1"/>
</dbReference>
<sequence length="129" mass="14010">MRYFSATGWTAIFSGTETEIGRMRPVEAWDPATGVALVVDPQRGALRPVTDWPDFSHLERGERVVSVIPGGGWRAHWNDGYDGTPVTEAVLAWLIHADGRATPISVGPDGTVDTAELADRILAPEQDLD</sequence>
<dbReference type="Proteomes" id="UP000653231">
    <property type="component" value="Unassembled WGS sequence"/>
</dbReference>
<name>A0ABR8L837_9ACTN</name>
<keyword evidence="2" id="KW-1185">Reference proteome</keyword>
<dbReference type="EMBL" id="JACXRZ010000026">
    <property type="protein sequence ID" value="MBD3147089.1"/>
    <property type="molecule type" value="Genomic_DNA"/>
</dbReference>
<comment type="caution">
    <text evidence="1">The sequence shown here is derived from an EMBL/GenBank/DDBJ whole genome shotgun (WGS) entry which is preliminary data.</text>
</comment>
<evidence type="ECO:0000313" key="2">
    <source>
        <dbReference type="Proteomes" id="UP000653231"/>
    </source>
</evidence>
<accession>A0ABR8L837</accession>